<evidence type="ECO:0000256" key="5">
    <source>
        <dbReference type="PIRSR" id="PIRSR606710-2"/>
    </source>
</evidence>
<name>A0A1J7IQ10_9PEZI</name>
<comment type="similarity">
    <text evidence="1 6">Belongs to the glycosyl hydrolase 43 family.</text>
</comment>
<dbReference type="PANTHER" id="PTHR42812:SF5">
    <property type="entry name" value="ENDO-ARABINASE"/>
    <property type="match status" value="1"/>
</dbReference>
<dbReference type="GO" id="GO:0005975">
    <property type="term" value="P:carbohydrate metabolic process"/>
    <property type="evidence" value="ECO:0007669"/>
    <property type="project" value="InterPro"/>
</dbReference>
<dbReference type="PANTHER" id="PTHR42812">
    <property type="entry name" value="BETA-XYLOSIDASE"/>
    <property type="match status" value="1"/>
</dbReference>
<evidence type="ECO:0000256" key="4">
    <source>
        <dbReference type="PIRSR" id="PIRSR606710-1"/>
    </source>
</evidence>
<evidence type="ECO:0000313" key="7">
    <source>
        <dbReference type="EMBL" id="OIW29445.1"/>
    </source>
</evidence>
<protein>
    <submittedName>
        <fullName evidence="7">Arabinanase/levansucrase/invertase</fullName>
    </submittedName>
</protein>
<evidence type="ECO:0000256" key="6">
    <source>
        <dbReference type="RuleBase" id="RU361187"/>
    </source>
</evidence>
<dbReference type="Pfam" id="PF04616">
    <property type="entry name" value="Glyco_hydro_43"/>
    <property type="match status" value="1"/>
</dbReference>
<dbReference type="CDD" id="cd08999">
    <property type="entry name" value="GH43_ABN-like"/>
    <property type="match status" value="1"/>
</dbReference>
<dbReference type="Gene3D" id="2.115.10.20">
    <property type="entry name" value="Glycosyl hydrolase domain, family 43"/>
    <property type="match status" value="1"/>
</dbReference>
<proteinExistence type="inferred from homology"/>
<dbReference type="EMBL" id="KV875097">
    <property type="protein sequence ID" value="OIW29445.1"/>
    <property type="molecule type" value="Genomic_DNA"/>
</dbReference>
<evidence type="ECO:0000313" key="8">
    <source>
        <dbReference type="Proteomes" id="UP000182658"/>
    </source>
</evidence>
<keyword evidence="2 6" id="KW-0378">Hydrolase</keyword>
<reference evidence="7 8" key="1">
    <citation type="submission" date="2016-10" db="EMBL/GenBank/DDBJ databases">
        <title>Draft genome sequence of Coniochaeta ligniaria NRRL30616, a lignocellulolytic fungus for bioabatement of inhibitors in plant biomass hydrolysates.</title>
        <authorList>
            <consortium name="DOE Joint Genome Institute"/>
            <person name="Jimenez D.J."/>
            <person name="Hector R.E."/>
            <person name="Riley R."/>
            <person name="Sun H."/>
            <person name="Grigoriev I.V."/>
            <person name="Van Elsas J.D."/>
            <person name="Nichols N.N."/>
        </authorList>
    </citation>
    <scope>NUCLEOTIDE SEQUENCE [LARGE SCALE GENOMIC DNA]</scope>
    <source>
        <strain evidence="7 8">NRRL 30616</strain>
    </source>
</reference>
<sequence>MVPGRSPYLVHPTLMENRNDETLLASHRRNNNQLDAFDHPSVQIPLASPPWTPSSQKSPILPLDFPDPSILHDTDGTWYAFATAGNGRQIQVATSPSASGPWTYLQDVDVLPDTGPWTTGQNTWAPDVRRVGEGRYVMYYSGQRRPLTSDSGELLAARHYCLGVAVASSPLGPYVAAEEPWACAEERGGIIDPSGFLDPVTGRRYVVYKIDGNSVGHGGSCGNGVAPLVATPIMLQEVDAGDGVARVGEAVEVLDREEVDGPLVEAPSLAYLGGRYVLFYSSHCWIEGGYNVNYATAERVEGPYRKSRYNPLVQTGDFGLTAPGGATVVEGQGRLVFHANCAGGRCMFEAAFSVDQGEVIVMEGGE</sequence>
<dbReference type="InterPro" id="IPR006710">
    <property type="entry name" value="Glyco_hydro_43"/>
</dbReference>
<dbReference type="GO" id="GO:0004553">
    <property type="term" value="F:hydrolase activity, hydrolyzing O-glycosyl compounds"/>
    <property type="evidence" value="ECO:0007669"/>
    <property type="project" value="InterPro"/>
</dbReference>
<evidence type="ECO:0000256" key="1">
    <source>
        <dbReference type="ARBA" id="ARBA00009865"/>
    </source>
</evidence>
<organism evidence="7 8">
    <name type="scientific">Coniochaeta ligniaria NRRL 30616</name>
    <dbReference type="NCBI Taxonomy" id="1408157"/>
    <lineage>
        <taxon>Eukaryota</taxon>
        <taxon>Fungi</taxon>
        <taxon>Dikarya</taxon>
        <taxon>Ascomycota</taxon>
        <taxon>Pezizomycotina</taxon>
        <taxon>Sordariomycetes</taxon>
        <taxon>Sordariomycetidae</taxon>
        <taxon>Coniochaetales</taxon>
        <taxon>Coniochaetaceae</taxon>
        <taxon>Coniochaeta</taxon>
    </lineage>
</organism>
<keyword evidence="8" id="KW-1185">Reference proteome</keyword>
<evidence type="ECO:0000256" key="3">
    <source>
        <dbReference type="ARBA" id="ARBA00023295"/>
    </source>
</evidence>
<feature type="active site" description="Proton donor" evidence="4">
    <location>
        <position position="265"/>
    </location>
</feature>
<dbReference type="InterPro" id="IPR023296">
    <property type="entry name" value="Glyco_hydro_beta-prop_sf"/>
</dbReference>
<dbReference type="OrthoDB" id="3879658at2759"/>
<feature type="active site" description="Proton acceptor" evidence="4">
    <location>
        <position position="67"/>
    </location>
</feature>
<dbReference type="InParanoid" id="A0A1J7IQ10"/>
<accession>A0A1J7IQ10</accession>
<dbReference type="InterPro" id="IPR051795">
    <property type="entry name" value="Glycosyl_Hydrlase_43"/>
</dbReference>
<dbReference type="STRING" id="1408157.A0A1J7IQ10"/>
<feature type="site" description="Important for catalytic activity, responsible for pKa modulation of the active site Glu and correct orientation of both the proton donor and substrate" evidence="5">
    <location>
        <position position="211"/>
    </location>
</feature>
<gene>
    <name evidence="7" type="ORF">CONLIGDRAFT_654031</name>
</gene>
<keyword evidence="3 6" id="KW-0326">Glycosidase</keyword>
<dbReference type="SUPFAM" id="SSF75005">
    <property type="entry name" value="Arabinanase/levansucrase/invertase"/>
    <property type="match status" value="1"/>
</dbReference>
<dbReference type="AlphaFoldDB" id="A0A1J7IQ10"/>
<evidence type="ECO:0000256" key="2">
    <source>
        <dbReference type="ARBA" id="ARBA00022801"/>
    </source>
</evidence>
<dbReference type="Proteomes" id="UP000182658">
    <property type="component" value="Unassembled WGS sequence"/>
</dbReference>